<keyword evidence="1" id="KW-0472">Membrane</keyword>
<keyword evidence="1" id="KW-0812">Transmembrane</keyword>
<evidence type="ECO:0000256" key="1">
    <source>
        <dbReference type="SAM" id="Phobius"/>
    </source>
</evidence>
<dbReference type="Pfam" id="PF25899">
    <property type="entry name" value="DUF7959"/>
    <property type="match status" value="1"/>
</dbReference>
<proteinExistence type="predicted"/>
<evidence type="ECO:0000259" key="2">
    <source>
        <dbReference type="Pfam" id="PF25899"/>
    </source>
</evidence>
<protein>
    <recommendedName>
        <fullName evidence="2">DUF7959 domain-containing protein</fullName>
    </recommendedName>
</protein>
<feature type="domain" description="DUF7959" evidence="2">
    <location>
        <begin position="5"/>
        <end position="77"/>
    </location>
</feature>
<feature type="transmembrane region" description="Helical" evidence="1">
    <location>
        <begin position="93"/>
        <end position="116"/>
    </location>
</feature>
<keyword evidence="4" id="KW-1185">Reference proteome</keyword>
<dbReference type="InterPro" id="IPR058265">
    <property type="entry name" value="DUF7959"/>
</dbReference>
<name>A0A2G9UZB4_TELCI</name>
<evidence type="ECO:0000313" key="3">
    <source>
        <dbReference type="EMBL" id="PIO75587.1"/>
    </source>
</evidence>
<dbReference type="AlphaFoldDB" id="A0A2G9UZB4"/>
<feature type="non-terminal residue" evidence="3">
    <location>
        <position position="1"/>
    </location>
</feature>
<sequence>DSGPDNSLRVFFSLDEKVDVKPSTVPKYNFTAEASSSELLQKLNETISKGDWKFSVASAEGKTEDWTVAAHSLNRYAPSSSSNTGYVGYTGGAMFVLGLFSLVLGVAIGAGGVFFVTKRQRISTLAYQVFE</sequence>
<gene>
    <name evidence="3" type="ORF">TELCIR_02363</name>
</gene>
<keyword evidence="1" id="KW-1133">Transmembrane helix</keyword>
<dbReference type="OrthoDB" id="5983572at2759"/>
<evidence type="ECO:0000313" key="4">
    <source>
        <dbReference type="Proteomes" id="UP000230423"/>
    </source>
</evidence>
<dbReference type="Proteomes" id="UP000230423">
    <property type="component" value="Unassembled WGS sequence"/>
</dbReference>
<dbReference type="EMBL" id="KZ345126">
    <property type="protein sequence ID" value="PIO75587.1"/>
    <property type="molecule type" value="Genomic_DNA"/>
</dbReference>
<accession>A0A2G9UZB4</accession>
<reference evidence="3 4" key="1">
    <citation type="submission" date="2015-09" db="EMBL/GenBank/DDBJ databases">
        <title>Draft genome of the parasitic nematode Teladorsagia circumcincta isolate WARC Sus (inbred).</title>
        <authorList>
            <person name="Mitreva M."/>
        </authorList>
    </citation>
    <scope>NUCLEOTIDE SEQUENCE [LARGE SCALE GENOMIC DNA]</scope>
    <source>
        <strain evidence="3 4">S</strain>
    </source>
</reference>
<organism evidence="3 4">
    <name type="scientific">Teladorsagia circumcincta</name>
    <name type="common">Brown stomach worm</name>
    <name type="synonym">Ostertagia circumcincta</name>
    <dbReference type="NCBI Taxonomy" id="45464"/>
    <lineage>
        <taxon>Eukaryota</taxon>
        <taxon>Metazoa</taxon>
        <taxon>Ecdysozoa</taxon>
        <taxon>Nematoda</taxon>
        <taxon>Chromadorea</taxon>
        <taxon>Rhabditida</taxon>
        <taxon>Rhabditina</taxon>
        <taxon>Rhabditomorpha</taxon>
        <taxon>Strongyloidea</taxon>
        <taxon>Trichostrongylidae</taxon>
        <taxon>Teladorsagia</taxon>
    </lineage>
</organism>